<dbReference type="PROSITE" id="PS00509">
    <property type="entry name" value="RAS_GTPASE_ACTIV_1"/>
    <property type="match status" value="1"/>
</dbReference>
<evidence type="ECO:0000256" key="3">
    <source>
        <dbReference type="SAM" id="Coils"/>
    </source>
</evidence>
<proteinExistence type="predicted"/>
<dbReference type="InterPro" id="IPR023152">
    <property type="entry name" value="RasGAP_CS"/>
</dbReference>
<dbReference type="InterPro" id="IPR000008">
    <property type="entry name" value="C2_dom"/>
</dbReference>
<dbReference type="PROSITE" id="PS50004">
    <property type="entry name" value="C2"/>
    <property type="match status" value="1"/>
</dbReference>
<evidence type="ECO:0000313" key="9">
    <source>
        <dbReference type="Proteomes" id="UP000694427"/>
    </source>
</evidence>
<dbReference type="Gene3D" id="1.10.506.10">
    <property type="entry name" value="GTPase Activation - p120gap, domain 1"/>
    <property type="match status" value="2"/>
</dbReference>
<name>A0A8C1RWP6_CYPCA</name>
<feature type="region of interest" description="Disordered" evidence="4">
    <location>
        <begin position="72"/>
        <end position="115"/>
    </location>
</feature>
<feature type="region of interest" description="Disordered" evidence="4">
    <location>
        <begin position="736"/>
        <end position="771"/>
    </location>
</feature>
<evidence type="ECO:0000259" key="5">
    <source>
        <dbReference type="PROSITE" id="PS50003"/>
    </source>
</evidence>
<evidence type="ECO:0000259" key="7">
    <source>
        <dbReference type="PROSITE" id="PS50018"/>
    </source>
</evidence>
<dbReference type="Gene3D" id="2.30.29.30">
    <property type="entry name" value="Pleckstrin-homology domain (PH domain)/Phosphotyrosine-binding domain (PTB)"/>
    <property type="match status" value="1"/>
</dbReference>
<reference evidence="8" key="2">
    <citation type="submission" date="2025-09" db="UniProtKB">
        <authorList>
            <consortium name="Ensembl"/>
        </authorList>
    </citation>
    <scope>IDENTIFICATION</scope>
</reference>
<dbReference type="FunFam" id="2.60.40.150:FF:000010">
    <property type="entry name" value="Ras GTPase-activating protein nGAP isoform 2"/>
    <property type="match status" value="1"/>
</dbReference>
<feature type="domain" description="Ras-GAP" evidence="7">
    <location>
        <begin position="410"/>
        <end position="602"/>
    </location>
</feature>
<feature type="region of interest" description="Disordered" evidence="4">
    <location>
        <begin position="867"/>
        <end position="980"/>
    </location>
</feature>
<dbReference type="PANTHER" id="PTHR10194:SF145">
    <property type="entry name" value="RAS_RAP GTPASE-ACTIVATING PROTEIN SYNGAP ISOFORM X1"/>
    <property type="match status" value="1"/>
</dbReference>
<dbReference type="Proteomes" id="UP000694427">
    <property type="component" value="Unplaced"/>
</dbReference>
<reference evidence="8" key="1">
    <citation type="submission" date="2025-08" db="UniProtKB">
        <authorList>
            <consortium name="Ensembl"/>
        </authorList>
    </citation>
    <scope>IDENTIFICATION</scope>
</reference>
<feature type="compositionally biased region" description="Low complexity" evidence="4">
    <location>
        <begin position="961"/>
        <end position="972"/>
    </location>
</feature>
<keyword evidence="3" id="KW-0175">Coiled coil</keyword>
<sequence>MSYVSSQDGRCVSPCSRPHTPLNGHTHDSPGWSRQLRVRDGDQFYLLDQEEVHPLLMNDHRPVSHRHKLLRRTVSVPADSRPHPESEHARARRKSFATSRQRSMETPPTAPPHFLSRRLKGSIKRAKSQPKLDRTGSFRHMILPRFRSADQERTRLMQSFKESHSHESLLSPSSAAEALDLTLDEDAIIKPVHSSILGQEYCFEVTTASGTKCFACRSAAERDKWIENLQRAIKPNKDNSRRVDNVLKLWIIEARDLPPKKRYYCELCLDDMLYARTTSKPRTDTVFWGEHFEFNNLPAIRSLRLHLYKETDKKRRKEKSTYLGLVSIPISSITGRHFVEQWYPVIQPSVLAKGGGVGSGKIINASLRLKSRYQTMSILPMELYKEFAEYVTNNYRTLCGVLEPLLSAKSKEEVACALVHILQSTGKAKDFLSDMAMCEVDRFIEREHLIFRENTLATKAIEEFLKLIAHRYLRDTIGEFIRALYESEENCEVDPMRTPPSVLSDHQANLRMCCELALCKIINSHCVFPRELKEVFASWRVRCAERGREDIADRLISSSLFLRFLCPAIMSPSLFSLTQEYPSERTSRTLTLIAKVVQSLASFSKSVTRVQRHPSISSGYIGLRRRFSAMLKKFVVTRINIQLFVFLCSAPEDVSVWLAPDDESASHIELVSCVSRQVLSVNKSVSMMDLQDSRINSVSNLHSVNDLLNSSQGSLAGLAGFGPLGGAPLRAGGRVSAGSGGSNMSGGLRLSHSGGLTTDSLSQQQQQQAAAMHVPLSFQNPLFHLASDGPQYHTPPHGPAAAPPPGFSRSEDLSALRTQNSLVQPNIVHSHSYSDDFTRHNQADYARRQLSLQENLQQQVLMGMAPQTATGTGTPASLATPPTTIHPVRQASMAPPPPQRMKPQPSHQLSVSSAVNSTPPKTRPQSGNLLQSPDSSFGGRQLPRQQLSMKDSPAPGLPHQSSTASESPSPSTLNPPSAASERTVAWVSNMPHLSADIESLRVDREDFKLKEHSKSMDESRLDRVREYEEEIHSLKERLMMSHRKLEEYERRLHSQEQQTSKILLQYQSRLDDSERRLRQQQMEKDTQIKGIINRLMVVEDELRGSGMPDLKTRIFTEQVCHTHHL</sequence>
<dbReference type="SMART" id="SM00323">
    <property type="entry name" value="RasGAP"/>
    <property type="match status" value="1"/>
</dbReference>
<feature type="coiled-coil region" evidence="3">
    <location>
        <begin position="1024"/>
        <end position="1083"/>
    </location>
</feature>
<dbReference type="Pfam" id="PF12004">
    <property type="entry name" value="DAB2P_C"/>
    <property type="match status" value="1"/>
</dbReference>
<feature type="compositionally biased region" description="Polar residues" evidence="4">
    <location>
        <begin position="906"/>
        <end position="935"/>
    </location>
</feature>
<evidence type="ECO:0000259" key="6">
    <source>
        <dbReference type="PROSITE" id="PS50004"/>
    </source>
</evidence>
<dbReference type="CDD" id="cd04013">
    <property type="entry name" value="C2_SynGAP_like"/>
    <property type="match status" value="1"/>
</dbReference>
<dbReference type="CDD" id="cd05136">
    <property type="entry name" value="RasGAP_DAB2IP"/>
    <property type="match status" value="1"/>
</dbReference>
<dbReference type="Pfam" id="PF00168">
    <property type="entry name" value="C2"/>
    <property type="match status" value="1"/>
</dbReference>
<keyword evidence="2" id="KW-0597">Phosphoprotein</keyword>
<dbReference type="InterPro" id="IPR001849">
    <property type="entry name" value="PH_domain"/>
</dbReference>
<dbReference type="InterPro" id="IPR011993">
    <property type="entry name" value="PH-like_dom_sf"/>
</dbReference>
<feature type="domain" description="PH" evidence="5">
    <location>
        <begin position="200"/>
        <end position="234"/>
    </location>
</feature>
<feature type="compositionally biased region" description="Low complexity" evidence="4">
    <location>
        <begin position="867"/>
        <end position="876"/>
    </location>
</feature>
<dbReference type="Gene3D" id="2.60.40.150">
    <property type="entry name" value="C2 domain"/>
    <property type="match status" value="1"/>
</dbReference>
<evidence type="ECO:0000256" key="1">
    <source>
        <dbReference type="ARBA" id="ARBA00022468"/>
    </source>
</evidence>
<dbReference type="InterPro" id="IPR039360">
    <property type="entry name" value="Ras_GTPase"/>
</dbReference>
<dbReference type="Ensembl" id="ENSCCRT00010134856.1">
    <property type="protein sequence ID" value="ENSCCRP00010121413.1"/>
    <property type="gene ID" value="ENSCCRG00010053021.1"/>
</dbReference>
<dbReference type="InterPro" id="IPR021887">
    <property type="entry name" value="DAB2P_C"/>
</dbReference>
<accession>A0A8C1RWP6</accession>
<dbReference type="SUPFAM" id="SSF48350">
    <property type="entry name" value="GTPase activation domain, GAP"/>
    <property type="match status" value="1"/>
</dbReference>
<dbReference type="InterPro" id="IPR008936">
    <property type="entry name" value="Rho_GTPase_activation_prot"/>
</dbReference>
<evidence type="ECO:0000256" key="4">
    <source>
        <dbReference type="SAM" id="MobiDB-lite"/>
    </source>
</evidence>
<organism evidence="8 9">
    <name type="scientific">Cyprinus carpio</name>
    <name type="common">Common carp</name>
    <dbReference type="NCBI Taxonomy" id="7962"/>
    <lineage>
        <taxon>Eukaryota</taxon>
        <taxon>Metazoa</taxon>
        <taxon>Chordata</taxon>
        <taxon>Craniata</taxon>
        <taxon>Vertebrata</taxon>
        <taxon>Euteleostomi</taxon>
        <taxon>Actinopterygii</taxon>
        <taxon>Neopterygii</taxon>
        <taxon>Teleostei</taxon>
        <taxon>Ostariophysi</taxon>
        <taxon>Cypriniformes</taxon>
        <taxon>Cyprinidae</taxon>
        <taxon>Cyprininae</taxon>
        <taxon>Cyprinus</taxon>
    </lineage>
</organism>
<feature type="region of interest" description="Disordered" evidence="4">
    <location>
        <begin position="783"/>
        <end position="811"/>
    </location>
</feature>
<dbReference type="PANTHER" id="PTHR10194">
    <property type="entry name" value="RAS GTPASE-ACTIVATING PROTEINS"/>
    <property type="match status" value="1"/>
</dbReference>
<feature type="domain" description="C2" evidence="6">
    <location>
        <begin position="225"/>
        <end position="343"/>
    </location>
</feature>
<feature type="compositionally biased region" description="Low complexity" evidence="4">
    <location>
        <begin position="745"/>
        <end position="756"/>
    </location>
</feature>
<feature type="compositionally biased region" description="Basic and acidic residues" evidence="4">
    <location>
        <begin position="80"/>
        <end position="89"/>
    </location>
</feature>
<dbReference type="Pfam" id="PF00616">
    <property type="entry name" value="RasGAP"/>
    <property type="match status" value="2"/>
</dbReference>
<dbReference type="PROSITE" id="PS50003">
    <property type="entry name" value="PH_DOMAIN"/>
    <property type="match status" value="1"/>
</dbReference>
<dbReference type="AlphaFoldDB" id="A0A8C1RWP6"/>
<protein>
    <submittedName>
        <fullName evidence="8">Synaptic Ras GTPase activating protein 1a</fullName>
    </submittedName>
</protein>
<dbReference type="InterPro" id="IPR057606">
    <property type="entry name" value="SynGAP1-like_PH"/>
</dbReference>
<keyword evidence="1" id="KW-0343">GTPase activation</keyword>
<dbReference type="SUPFAM" id="SSF49562">
    <property type="entry name" value="C2 domain (Calcium/lipid-binding domain, CaLB)"/>
    <property type="match status" value="1"/>
</dbReference>
<feature type="compositionally biased region" description="Polar residues" evidence="4">
    <location>
        <begin position="96"/>
        <end position="106"/>
    </location>
</feature>
<keyword evidence="9" id="KW-1185">Reference proteome</keyword>
<dbReference type="Pfam" id="PF25321">
    <property type="entry name" value="PH_RASGAP"/>
    <property type="match status" value="1"/>
</dbReference>
<feature type="region of interest" description="Disordered" evidence="4">
    <location>
        <begin position="1"/>
        <end position="34"/>
    </location>
</feature>
<evidence type="ECO:0000313" key="8">
    <source>
        <dbReference type="Ensembl" id="ENSCCRP00010121413.1"/>
    </source>
</evidence>
<dbReference type="InterPro" id="IPR035892">
    <property type="entry name" value="C2_domain_sf"/>
</dbReference>
<feature type="compositionally biased region" description="Pro residues" evidence="4">
    <location>
        <begin position="796"/>
        <end position="806"/>
    </location>
</feature>
<dbReference type="GO" id="GO:0005096">
    <property type="term" value="F:GTPase activator activity"/>
    <property type="evidence" value="ECO:0007669"/>
    <property type="project" value="UniProtKB-KW"/>
</dbReference>
<dbReference type="PROSITE" id="PS50018">
    <property type="entry name" value="RAS_GTPASE_ACTIV_2"/>
    <property type="match status" value="1"/>
</dbReference>
<dbReference type="SUPFAM" id="SSF50729">
    <property type="entry name" value="PH domain-like"/>
    <property type="match status" value="1"/>
</dbReference>
<dbReference type="SMART" id="SM00239">
    <property type="entry name" value="C2"/>
    <property type="match status" value="1"/>
</dbReference>
<evidence type="ECO:0000256" key="2">
    <source>
        <dbReference type="ARBA" id="ARBA00022553"/>
    </source>
</evidence>
<dbReference type="InterPro" id="IPR001936">
    <property type="entry name" value="RasGAP_dom"/>
</dbReference>